<evidence type="ECO:0000313" key="3">
    <source>
        <dbReference type="EMBL" id="VFK05781.1"/>
    </source>
</evidence>
<dbReference type="GO" id="GO:0006313">
    <property type="term" value="P:DNA transposition"/>
    <property type="evidence" value="ECO:0007669"/>
    <property type="project" value="InterPro"/>
</dbReference>
<feature type="domain" description="Transposase IS116/IS110/IS902 C-terminal" evidence="1">
    <location>
        <begin position="2"/>
        <end position="60"/>
    </location>
</feature>
<name>A0A450VM13_9GAMM</name>
<dbReference type="InterPro" id="IPR047650">
    <property type="entry name" value="Transpos_IS110"/>
</dbReference>
<dbReference type="PANTHER" id="PTHR33055:SF13">
    <property type="entry name" value="TRANSPOSASE"/>
    <property type="match status" value="1"/>
</dbReference>
<dbReference type="EMBL" id="CAADFJ010000642">
    <property type="protein sequence ID" value="VFK09804.1"/>
    <property type="molecule type" value="Genomic_DNA"/>
</dbReference>
<dbReference type="EMBL" id="CAADFG010000530">
    <property type="protein sequence ID" value="VFK05315.1"/>
    <property type="molecule type" value="Genomic_DNA"/>
</dbReference>
<evidence type="ECO:0000313" key="4">
    <source>
        <dbReference type="EMBL" id="VFK09804.1"/>
    </source>
</evidence>
<dbReference type="InterPro" id="IPR003346">
    <property type="entry name" value="Transposase_20"/>
</dbReference>
<proteinExistence type="predicted"/>
<accession>A0A450VM13</accession>
<evidence type="ECO:0000313" key="2">
    <source>
        <dbReference type="EMBL" id="VFK05315.1"/>
    </source>
</evidence>
<dbReference type="GO" id="GO:0004803">
    <property type="term" value="F:transposase activity"/>
    <property type="evidence" value="ECO:0007669"/>
    <property type="project" value="InterPro"/>
</dbReference>
<dbReference type="PANTHER" id="PTHR33055">
    <property type="entry name" value="TRANSPOSASE FOR INSERTION SEQUENCE ELEMENT IS1111A"/>
    <property type="match status" value="1"/>
</dbReference>
<dbReference type="AlphaFoldDB" id="A0A450VM13"/>
<dbReference type="GO" id="GO:0003677">
    <property type="term" value="F:DNA binding"/>
    <property type="evidence" value="ECO:0007669"/>
    <property type="project" value="InterPro"/>
</dbReference>
<gene>
    <name evidence="2" type="ORF">BECKH772A_GA0070896_105303</name>
    <name evidence="3" type="ORF">BECKH772B_GA0070898_106201</name>
    <name evidence="4" type="ORF">BECKH772C_GA0070978_106421</name>
</gene>
<dbReference type="Pfam" id="PF02371">
    <property type="entry name" value="Transposase_20"/>
    <property type="match status" value="1"/>
</dbReference>
<sequence length="135" mass="15114">MVLLAELGDISRFDSPKQLMAYLGLVPSEHSGGKRRRQGGITLTGNNRARRTLVESAWSYRFPAPKTMHLERKAAQASEKAEGIAWNAQKRLCGRYRTMTQAGKNTKLTCVAIARELVGFVWDIVRQEMPKPAVN</sequence>
<reference evidence="3" key="1">
    <citation type="submission" date="2019-02" db="EMBL/GenBank/DDBJ databases">
        <authorList>
            <person name="Gruber-Vodicka R. H."/>
            <person name="Seah K. B. B."/>
        </authorList>
    </citation>
    <scope>NUCLEOTIDE SEQUENCE</scope>
    <source>
        <strain evidence="4">BECK_SA2B12</strain>
        <strain evidence="2">BECK_SA2B15</strain>
        <strain evidence="3">BECK_SA2B20</strain>
    </source>
</reference>
<evidence type="ECO:0000259" key="1">
    <source>
        <dbReference type="Pfam" id="PF02371"/>
    </source>
</evidence>
<protein>
    <submittedName>
        <fullName evidence="3">Transposase IS116/IS110/IS902 family protein</fullName>
    </submittedName>
</protein>
<organism evidence="3">
    <name type="scientific">Candidatus Kentrum eta</name>
    <dbReference type="NCBI Taxonomy" id="2126337"/>
    <lineage>
        <taxon>Bacteria</taxon>
        <taxon>Pseudomonadati</taxon>
        <taxon>Pseudomonadota</taxon>
        <taxon>Gammaproteobacteria</taxon>
        <taxon>Candidatus Kentrum</taxon>
    </lineage>
</organism>
<dbReference type="EMBL" id="CAADFI010000620">
    <property type="protein sequence ID" value="VFK05781.1"/>
    <property type="molecule type" value="Genomic_DNA"/>
</dbReference>